<name>A0A0R1Q4I5_9LACO</name>
<dbReference type="Pfam" id="PF01381">
    <property type="entry name" value="HTH_3"/>
    <property type="match status" value="1"/>
</dbReference>
<keyword evidence="1" id="KW-0238">DNA-binding</keyword>
<dbReference type="GO" id="GO:0003677">
    <property type="term" value="F:DNA binding"/>
    <property type="evidence" value="ECO:0007669"/>
    <property type="project" value="UniProtKB-KW"/>
</dbReference>
<organism evidence="3 4">
    <name type="scientific">Lacticaseibacillus manihotivorans DSM 13343 = JCM 12514</name>
    <dbReference type="NCBI Taxonomy" id="1423769"/>
    <lineage>
        <taxon>Bacteria</taxon>
        <taxon>Bacillati</taxon>
        <taxon>Bacillota</taxon>
        <taxon>Bacilli</taxon>
        <taxon>Lactobacillales</taxon>
        <taxon>Lactobacillaceae</taxon>
        <taxon>Lacticaseibacillus</taxon>
    </lineage>
</organism>
<dbReference type="EMBL" id="AZEU01000322">
    <property type="protein sequence ID" value="KRL37106.1"/>
    <property type="molecule type" value="Genomic_DNA"/>
</dbReference>
<sequence>MNAERLKQLRTEHKGLRQVDLAQSLGISASAYSSYEQGVREPDDDTKRRLADYFSVSLDYLLGRTEHRATPMIADVDTQLAHLLSELDDGASQPTLAGQKLSGNQRKVLRESLAGTLNVARALTPDSVKHTGQ</sequence>
<dbReference type="OrthoDB" id="9805856at2"/>
<reference evidence="3 4" key="1">
    <citation type="journal article" date="2015" name="Genome Announc.">
        <title>Expanding the biotechnology potential of lactobacilli through comparative genomics of 213 strains and associated genera.</title>
        <authorList>
            <person name="Sun Z."/>
            <person name="Harris H.M."/>
            <person name="McCann A."/>
            <person name="Guo C."/>
            <person name="Argimon S."/>
            <person name="Zhang W."/>
            <person name="Yang X."/>
            <person name="Jeffery I.B."/>
            <person name="Cooney J.C."/>
            <person name="Kagawa T.F."/>
            <person name="Liu W."/>
            <person name="Song Y."/>
            <person name="Salvetti E."/>
            <person name="Wrobel A."/>
            <person name="Rasinkangas P."/>
            <person name="Parkhill J."/>
            <person name="Rea M.C."/>
            <person name="O'Sullivan O."/>
            <person name="Ritari J."/>
            <person name="Douillard F.P."/>
            <person name="Paul Ross R."/>
            <person name="Yang R."/>
            <person name="Briner A.E."/>
            <person name="Felis G.E."/>
            <person name="de Vos W.M."/>
            <person name="Barrangou R."/>
            <person name="Klaenhammer T.R."/>
            <person name="Caufield P.W."/>
            <person name="Cui Y."/>
            <person name="Zhang H."/>
            <person name="O'Toole P.W."/>
        </authorList>
    </citation>
    <scope>NUCLEOTIDE SEQUENCE [LARGE SCALE GENOMIC DNA]</scope>
    <source>
        <strain evidence="3 4">DSM 13343</strain>
    </source>
</reference>
<dbReference type="PATRIC" id="fig|1423769.4.peg.3084"/>
<dbReference type="InterPro" id="IPR001387">
    <property type="entry name" value="Cro/C1-type_HTH"/>
</dbReference>
<dbReference type="SMART" id="SM00530">
    <property type="entry name" value="HTH_XRE"/>
    <property type="match status" value="1"/>
</dbReference>
<dbReference type="SUPFAM" id="SSF47413">
    <property type="entry name" value="lambda repressor-like DNA-binding domains"/>
    <property type="match status" value="1"/>
</dbReference>
<dbReference type="Proteomes" id="UP000051790">
    <property type="component" value="Unassembled WGS sequence"/>
</dbReference>
<evidence type="ECO:0000259" key="2">
    <source>
        <dbReference type="PROSITE" id="PS50943"/>
    </source>
</evidence>
<keyword evidence="4" id="KW-1185">Reference proteome</keyword>
<protein>
    <recommendedName>
        <fullName evidence="2">HTH cro/C1-type domain-containing protein</fullName>
    </recommendedName>
</protein>
<dbReference type="InterPro" id="IPR010982">
    <property type="entry name" value="Lambda_DNA-bd_dom_sf"/>
</dbReference>
<proteinExistence type="predicted"/>
<dbReference type="PANTHER" id="PTHR46558:SF14">
    <property type="entry name" value="HTH-TYPE TRANSCRIPTIONAL REGULATOR ANSR"/>
    <property type="match status" value="1"/>
</dbReference>
<dbReference type="RefSeq" id="WP_054717742.1">
    <property type="nucleotide sequence ID" value="NZ_AZEU01000322.1"/>
</dbReference>
<evidence type="ECO:0000313" key="3">
    <source>
        <dbReference type="EMBL" id="KRL37106.1"/>
    </source>
</evidence>
<accession>A0A0R1Q4I5</accession>
<gene>
    <name evidence="3" type="ORF">FD01_GL002859</name>
</gene>
<dbReference type="PROSITE" id="PS50943">
    <property type="entry name" value="HTH_CROC1"/>
    <property type="match status" value="1"/>
</dbReference>
<evidence type="ECO:0000256" key="1">
    <source>
        <dbReference type="ARBA" id="ARBA00023125"/>
    </source>
</evidence>
<comment type="caution">
    <text evidence="3">The sequence shown here is derived from an EMBL/GenBank/DDBJ whole genome shotgun (WGS) entry which is preliminary data.</text>
</comment>
<dbReference type="AlphaFoldDB" id="A0A0R1Q4I5"/>
<dbReference type="PANTHER" id="PTHR46558">
    <property type="entry name" value="TRACRIPTIONAL REGULATORY PROTEIN-RELATED-RELATED"/>
    <property type="match status" value="1"/>
</dbReference>
<dbReference type="CDD" id="cd00093">
    <property type="entry name" value="HTH_XRE"/>
    <property type="match status" value="1"/>
</dbReference>
<feature type="domain" description="HTH cro/C1-type" evidence="2">
    <location>
        <begin position="6"/>
        <end position="61"/>
    </location>
</feature>
<evidence type="ECO:0000313" key="4">
    <source>
        <dbReference type="Proteomes" id="UP000051790"/>
    </source>
</evidence>
<dbReference type="Gene3D" id="1.10.260.40">
    <property type="entry name" value="lambda repressor-like DNA-binding domains"/>
    <property type="match status" value="1"/>
</dbReference>